<evidence type="ECO:0000313" key="3">
    <source>
        <dbReference type="EMBL" id="CAG9328783.1"/>
    </source>
</evidence>
<feature type="region of interest" description="Disordered" evidence="1">
    <location>
        <begin position="130"/>
        <end position="162"/>
    </location>
</feature>
<feature type="compositionally biased region" description="Polar residues" evidence="1">
    <location>
        <begin position="1"/>
        <end position="35"/>
    </location>
</feature>
<dbReference type="Gene3D" id="3.30.2230.10">
    <property type="entry name" value="DUSP-like"/>
    <property type="match status" value="1"/>
</dbReference>
<sequence>MSNPNSNIKREIPSNSLSNSHKTLPSNKSFTSSRSHLQELPSKPSREQEKATILAMENKDCNVNYLIEASWIKDWALYISGSEPPGKMRTKKLLNSKEKLKKKLSFKKDYRVLNKDQWYFLKSIHGADPSVKKKNKQRYSESKKIEQEENNQDDSQSTPKNCALNLRLPSNIRSSSTADNSFIAPKPSHVRTLSEITIPKKQTIVTEIANLKPPPASAELKSGKDTLESYTRSTMHSTPQESNSDFALISPSDYLKKGLVGLDNPKNYCYMNAGVQLLLSIVPLRDFFYKQKLDGNDYPFTQSFINVTTSVFKLNHGSTSQIFWPFYI</sequence>
<dbReference type="InterPro" id="IPR006615">
    <property type="entry name" value="Pept_C19_DUSP"/>
</dbReference>
<protein>
    <recommendedName>
        <fullName evidence="2">DUSP domain-containing protein</fullName>
    </recommendedName>
</protein>
<dbReference type="GO" id="GO:0016579">
    <property type="term" value="P:protein deubiquitination"/>
    <property type="evidence" value="ECO:0007669"/>
    <property type="project" value="InterPro"/>
</dbReference>
<dbReference type="InterPro" id="IPR001394">
    <property type="entry name" value="Peptidase_C19_UCH"/>
</dbReference>
<dbReference type="EMBL" id="CAJZBQ010000046">
    <property type="protein sequence ID" value="CAG9328783.1"/>
    <property type="molecule type" value="Genomic_DNA"/>
</dbReference>
<dbReference type="AlphaFoldDB" id="A0AAU9JSR3"/>
<reference evidence="3" key="1">
    <citation type="submission" date="2021-09" db="EMBL/GenBank/DDBJ databases">
        <authorList>
            <consortium name="AG Swart"/>
            <person name="Singh M."/>
            <person name="Singh A."/>
            <person name="Seah K."/>
            <person name="Emmerich C."/>
        </authorList>
    </citation>
    <scope>NUCLEOTIDE SEQUENCE</scope>
    <source>
        <strain evidence="3">ATCC30299</strain>
    </source>
</reference>
<accession>A0AAU9JSR3</accession>
<name>A0AAU9JSR3_9CILI</name>
<dbReference type="InterPro" id="IPR035927">
    <property type="entry name" value="DUSP-like_sf"/>
</dbReference>
<feature type="region of interest" description="Disordered" evidence="1">
    <location>
        <begin position="1"/>
        <end position="50"/>
    </location>
</feature>
<feature type="compositionally biased region" description="Basic and acidic residues" evidence="1">
    <location>
        <begin position="138"/>
        <end position="147"/>
    </location>
</feature>
<comment type="caution">
    <text evidence="3">The sequence shown here is derived from an EMBL/GenBank/DDBJ whole genome shotgun (WGS) entry which is preliminary data.</text>
</comment>
<organism evidence="3 4">
    <name type="scientific">Blepharisma stoltei</name>
    <dbReference type="NCBI Taxonomy" id="1481888"/>
    <lineage>
        <taxon>Eukaryota</taxon>
        <taxon>Sar</taxon>
        <taxon>Alveolata</taxon>
        <taxon>Ciliophora</taxon>
        <taxon>Postciliodesmatophora</taxon>
        <taxon>Heterotrichea</taxon>
        <taxon>Heterotrichida</taxon>
        <taxon>Blepharismidae</taxon>
        <taxon>Blepharisma</taxon>
    </lineage>
</organism>
<dbReference type="Pfam" id="PF00443">
    <property type="entry name" value="UCH"/>
    <property type="match status" value="1"/>
</dbReference>
<dbReference type="GO" id="GO:0004843">
    <property type="term" value="F:cysteine-type deubiquitinase activity"/>
    <property type="evidence" value="ECO:0007669"/>
    <property type="project" value="InterPro"/>
</dbReference>
<dbReference type="InterPro" id="IPR038765">
    <property type="entry name" value="Papain-like_cys_pep_sf"/>
</dbReference>
<feature type="domain" description="DUSP" evidence="2">
    <location>
        <begin position="44"/>
        <end position="137"/>
    </location>
</feature>
<dbReference type="Gene3D" id="3.90.70.10">
    <property type="entry name" value="Cysteine proteinases"/>
    <property type="match status" value="1"/>
</dbReference>
<dbReference type="SUPFAM" id="SSF54001">
    <property type="entry name" value="Cysteine proteinases"/>
    <property type="match status" value="1"/>
</dbReference>
<dbReference type="PROSITE" id="PS51283">
    <property type="entry name" value="DUSP"/>
    <property type="match status" value="1"/>
</dbReference>
<gene>
    <name evidence="3" type="ORF">BSTOLATCC_MIC46773</name>
</gene>
<evidence type="ECO:0000259" key="2">
    <source>
        <dbReference type="PROSITE" id="PS51283"/>
    </source>
</evidence>
<proteinExistence type="predicted"/>
<evidence type="ECO:0000313" key="4">
    <source>
        <dbReference type="Proteomes" id="UP001162131"/>
    </source>
</evidence>
<dbReference type="SUPFAM" id="SSF143791">
    <property type="entry name" value="DUSP-like"/>
    <property type="match status" value="1"/>
</dbReference>
<evidence type="ECO:0000256" key="1">
    <source>
        <dbReference type="SAM" id="MobiDB-lite"/>
    </source>
</evidence>
<keyword evidence="4" id="KW-1185">Reference proteome</keyword>
<dbReference type="Pfam" id="PF06337">
    <property type="entry name" value="DUSP"/>
    <property type="match status" value="1"/>
</dbReference>
<dbReference type="Proteomes" id="UP001162131">
    <property type="component" value="Unassembled WGS sequence"/>
</dbReference>